<reference evidence="3" key="1">
    <citation type="submission" date="2022-11" db="EMBL/GenBank/DDBJ databases">
        <authorList>
            <person name="Morgan W.R."/>
            <person name="Tartar A."/>
        </authorList>
    </citation>
    <scope>NUCLEOTIDE SEQUENCE</scope>
    <source>
        <strain evidence="3">ARSEF 373</strain>
    </source>
</reference>
<dbReference type="GO" id="GO:0000145">
    <property type="term" value="C:exocyst"/>
    <property type="evidence" value="ECO:0007669"/>
    <property type="project" value="TreeGrafter"/>
</dbReference>
<dbReference type="EMBL" id="DAKRPA010000064">
    <property type="protein sequence ID" value="DBA00445.1"/>
    <property type="molecule type" value="Genomic_DNA"/>
</dbReference>
<feature type="domain" description="Exocyst complex component Sec3 C-terminal" evidence="2">
    <location>
        <begin position="707"/>
        <end position="993"/>
    </location>
</feature>
<dbReference type="GO" id="GO:0006887">
    <property type="term" value="P:exocytosis"/>
    <property type="evidence" value="ECO:0007669"/>
    <property type="project" value="TreeGrafter"/>
</dbReference>
<feature type="compositionally biased region" description="Low complexity" evidence="1">
    <location>
        <begin position="554"/>
        <end position="565"/>
    </location>
</feature>
<gene>
    <name evidence="3" type="ORF">N0F65_012976</name>
</gene>
<dbReference type="GO" id="GO:0006893">
    <property type="term" value="P:Golgi to plasma membrane transport"/>
    <property type="evidence" value="ECO:0007669"/>
    <property type="project" value="TreeGrafter"/>
</dbReference>
<dbReference type="InterPro" id="IPR048628">
    <property type="entry name" value="Sec3_C"/>
</dbReference>
<organism evidence="3 4">
    <name type="scientific">Lagenidium giganteum</name>
    <dbReference type="NCBI Taxonomy" id="4803"/>
    <lineage>
        <taxon>Eukaryota</taxon>
        <taxon>Sar</taxon>
        <taxon>Stramenopiles</taxon>
        <taxon>Oomycota</taxon>
        <taxon>Peronosporomycetes</taxon>
        <taxon>Pythiales</taxon>
        <taxon>Pythiaceae</taxon>
    </lineage>
</organism>
<feature type="compositionally biased region" description="Low complexity" evidence="1">
    <location>
        <begin position="240"/>
        <end position="252"/>
    </location>
</feature>
<comment type="caution">
    <text evidence="3">The sequence shown here is derived from an EMBL/GenBank/DDBJ whole genome shotgun (WGS) entry which is preliminary data.</text>
</comment>
<reference evidence="3" key="2">
    <citation type="journal article" date="2023" name="Microbiol Resour">
        <title>Decontamination and Annotation of the Draft Genome Sequence of the Oomycete Lagenidium giganteum ARSEF 373.</title>
        <authorList>
            <person name="Morgan W.R."/>
            <person name="Tartar A."/>
        </authorList>
    </citation>
    <scope>NUCLEOTIDE SEQUENCE</scope>
    <source>
        <strain evidence="3">ARSEF 373</strain>
    </source>
</reference>
<feature type="region of interest" description="Disordered" evidence="1">
    <location>
        <begin position="527"/>
        <end position="565"/>
    </location>
</feature>
<name>A0AAV2Z481_9STRA</name>
<evidence type="ECO:0000313" key="3">
    <source>
        <dbReference type="EMBL" id="DBA00445.1"/>
    </source>
</evidence>
<dbReference type="GO" id="GO:0005546">
    <property type="term" value="F:phosphatidylinositol-4,5-bisphosphate binding"/>
    <property type="evidence" value="ECO:0007669"/>
    <property type="project" value="TreeGrafter"/>
</dbReference>
<protein>
    <recommendedName>
        <fullName evidence="2">Exocyst complex component Sec3 C-terminal domain-containing protein</fullName>
    </recommendedName>
</protein>
<dbReference type="Pfam" id="PF20654">
    <property type="entry name" value="Sec3_C-term"/>
    <property type="match status" value="1"/>
</dbReference>
<sequence length="1012" mass="112497">MDGPAKIKPLGLATVSRDDIRNSLHTYFQSHAAKHQQHQVRSLVGAGASSTAPKPGAGRKRVYAFVQVQKKKVSLASKRIFGHSSGASKSYILCVSVQEGAQSTASSAQLHYLQFLSTLSVDVRQSWDIGKLDVVENNGSTTEKKRGSFALYFEQEDTPWQWLVAENEGPNAMMEFIWSLCALAVEQKKMLPRLVRFNIEELNEVAIQLNLQKKYGVDVDLIDHMAATKKTTSTDNQSEDAANGDSNAADGSKGSALQRLSAAENADAAQLLAGVNWNDVNLFQIEENLKKKLRNLEDENLTFLLSFEGAVQPTTAPAAGATASKVPPNGGGVTAVDKILRAIDTLVGSVKRVQEWTNQSEEVLERTSLNMTQFESLNNQLELHFKNSVALEEMLERMMQAIEIPREQMGILLKPVQIFPVDPTQAPGAPAGGSGVTASSVGEVPDANTLHQRLEATMTTIVAVDKAIRSTREFPTSELIAFRSRGDELTKLAKAFSDKLAAAFDVYLRGRVRQWALESRAATAAALAASGGTSPTRSKLTFHREHRDVSSTMRSAIESSRASRATTTFDGEAEMDWSVTNEPFHGSVSEYEGLFGRLYSLDPSALQAARLVYIKNLTSVYGPHMHSLFRCLKDKLPRSNKPMIAKPQALQSWSFHLSSSHIGDALGASPLMQQALDHIVPLVTQEQAFLRRTFFPAKSLDDEPEGLMVMMEGVFEKLLKRMNEFGEAAAGRNILDALALVVLVSGQLDLFQEQSAFLYNVMVSFQLSLKRILIKFTEEQETWINNHNSDTRMAGVLSPIQKTLTMVGRLEESVCGKTDDSTLASIYHRIVPSTLQWLDKVAESKPKYASLTRLENYLFIAERLTAINPSRDLPLGQYAVQAYAKYNENVALYIKWIWEHELKFLAPTFVQIEELLKTLPQQEIQFHSPRQQVRKTIETTAATFEKSVKSMHDRMKKHFSVNPKMLPVIWKLLVESGRARFESYEKIAAECYQLRMDPSAQRAIELLSKFSS</sequence>
<keyword evidence="4" id="KW-1185">Reference proteome</keyword>
<dbReference type="PANTHER" id="PTHR16092">
    <property type="entry name" value="SEC3/SYNTAXIN-RELATED"/>
    <property type="match status" value="1"/>
</dbReference>
<feature type="region of interest" description="Disordered" evidence="1">
    <location>
        <begin position="229"/>
        <end position="255"/>
    </location>
</feature>
<dbReference type="Proteomes" id="UP001146120">
    <property type="component" value="Unassembled WGS sequence"/>
</dbReference>
<evidence type="ECO:0000259" key="2">
    <source>
        <dbReference type="Pfam" id="PF20654"/>
    </source>
</evidence>
<dbReference type="AlphaFoldDB" id="A0AAV2Z481"/>
<evidence type="ECO:0000256" key="1">
    <source>
        <dbReference type="SAM" id="MobiDB-lite"/>
    </source>
</evidence>
<evidence type="ECO:0000313" key="4">
    <source>
        <dbReference type="Proteomes" id="UP001146120"/>
    </source>
</evidence>
<proteinExistence type="predicted"/>
<accession>A0AAV2Z481</accession>
<dbReference type="PANTHER" id="PTHR16092:SF14">
    <property type="entry name" value="EXOCYST COMPLEX COMPONENT 1 ISOFORM X1"/>
    <property type="match status" value="1"/>
</dbReference>
<dbReference type="GO" id="GO:0005886">
    <property type="term" value="C:plasma membrane"/>
    <property type="evidence" value="ECO:0007669"/>
    <property type="project" value="TreeGrafter"/>
</dbReference>